<dbReference type="InterPro" id="IPR042099">
    <property type="entry name" value="ANL_N_sf"/>
</dbReference>
<organism evidence="5 6">
    <name type="scientific">Actinoallomurus spadix</name>
    <dbReference type="NCBI Taxonomy" id="79912"/>
    <lineage>
        <taxon>Bacteria</taxon>
        <taxon>Bacillati</taxon>
        <taxon>Actinomycetota</taxon>
        <taxon>Actinomycetes</taxon>
        <taxon>Streptosporangiales</taxon>
        <taxon>Thermomonosporaceae</taxon>
        <taxon>Actinoallomurus</taxon>
    </lineage>
</organism>
<dbReference type="InterPro" id="IPR009081">
    <property type="entry name" value="PP-bd_ACP"/>
</dbReference>
<comment type="caution">
    <text evidence="5">The sequence shown here is derived from an EMBL/GenBank/DDBJ whole genome shotgun (WGS) entry which is preliminary data.</text>
</comment>
<dbReference type="Gene3D" id="3.30.300.30">
    <property type="match status" value="1"/>
</dbReference>
<dbReference type="SUPFAM" id="SSF51735">
    <property type="entry name" value="NAD(P)-binding Rossmann-fold domains"/>
    <property type="match status" value="1"/>
</dbReference>
<dbReference type="Proteomes" id="UP001501822">
    <property type="component" value="Unassembled WGS sequence"/>
</dbReference>
<dbReference type="PROSITE" id="PS50075">
    <property type="entry name" value="CARRIER"/>
    <property type="match status" value="1"/>
</dbReference>
<feature type="region of interest" description="Disordered" evidence="3">
    <location>
        <begin position="1"/>
        <end position="27"/>
    </location>
</feature>
<dbReference type="InterPro" id="IPR036736">
    <property type="entry name" value="ACP-like_sf"/>
</dbReference>
<reference evidence="6" key="1">
    <citation type="journal article" date="2019" name="Int. J. Syst. Evol. Microbiol.">
        <title>The Global Catalogue of Microorganisms (GCM) 10K type strain sequencing project: providing services to taxonomists for standard genome sequencing and annotation.</title>
        <authorList>
            <consortium name="The Broad Institute Genomics Platform"/>
            <consortium name="The Broad Institute Genome Sequencing Center for Infectious Disease"/>
            <person name="Wu L."/>
            <person name="Ma J."/>
        </authorList>
    </citation>
    <scope>NUCLEOTIDE SEQUENCE [LARGE SCALE GENOMIC DNA]</scope>
    <source>
        <strain evidence="6">JCM 3146</strain>
    </source>
</reference>
<evidence type="ECO:0000256" key="2">
    <source>
        <dbReference type="ARBA" id="ARBA00022553"/>
    </source>
</evidence>
<dbReference type="CDD" id="cd05930">
    <property type="entry name" value="A_NRPS"/>
    <property type="match status" value="1"/>
</dbReference>
<dbReference type="SMART" id="SM00823">
    <property type="entry name" value="PKS_PP"/>
    <property type="match status" value="1"/>
</dbReference>
<dbReference type="EMBL" id="BAAABM010000007">
    <property type="protein sequence ID" value="GAA0320139.1"/>
    <property type="molecule type" value="Genomic_DNA"/>
</dbReference>
<keyword evidence="1" id="KW-0596">Phosphopantetheine</keyword>
<feature type="compositionally biased region" description="Basic and acidic residues" evidence="3">
    <location>
        <begin position="7"/>
        <end position="16"/>
    </location>
</feature>
<dbReference type="InterPro" id="IPR010071">
    <property type="entry name" value="AA_adenyl_dom"/>
</dbReference>
<dbReference type="PANTHER" id="PTHR44845">
    <property type="entry name" value="CARRIER DOMAIN-CONTAINING PROTEIN"/>
    <property type="match status" value="1"/>
</dbReference>
<dbReference type="RefSeq" id="WP_252800272.1">
    <property type="nucleotide sequence ID" value="NZ_BAAABM010000007.1"/>
</dbReference>
<accession>A0ABP3FNK1</accession>
<dbReference type="Pfam" id="PF00550">
    <property type="entry name" value="PP-binding"/>
    <property type="match status" value="1"/>
</dbReference>
<dbReference type="PANTHER" id="PTHR44845:SF6">
    <property type="entry name" value="BETA-ALANINE-ACTIVATING ENZYME"/>
    <property type="match status" value="1"/>
</dbReference>
<keyword evidence="6" id="KW-1185">Reference proteome</keyword>
<evidence type="ECO:0000256" key="3">
    <source>
        <dbReference type="SAM" id="MobiDB-lite"/>
    </source>
</evidence>
<dbReference type="InterPro" id="IPR010080">
    <property type="entry name" value="Thioester_reductase-like_dom"/>
</dbReference>
<dbReference type="Gene3D" id="1.10.1200.10">
    <property type="entry name" value="ACP-like"/>
    <property type="match status" value="1"/>
</dbReference>
<dbReference type="InterPro" id="IPR045851">
    <property type="entry name" value="AMP-bd_C_sf"/>
</dbReference>
<keyword evidence="2" id="KW-0597">Phosphoprotein</keyword>
<proteinExistence type="predicted"/>
<gene>
    <name evidence="5" type="ORF">GCM10010151_07280</name>
</gene>
<dbReference type="InterPro" id="IPR036291">
    <property type="entry name" value="NAD(P)-bd_dom_sf"/>
</dbReference>
<dbReference type="Pfam" id="PF07993">
    <property type="entry name" value="NAD_binding_4"/>
    <property type="match status" value="1"/>
</dbReference>
<name>A0ABP3FNK1_9ACTN</name>
<evidence type="ECO:0000259" key="4">
    <source>
        <dbReference type="PROSITE" id="PS50075"/>
    </source>
</evidence>
<dbReference type="SUPFAM" id="SSF47336">
    <property type="entry name" value="ACP-like"/>
    <property type="match status" value="1"/>
</dbReference>
<evidence type="ECO:0000313" key="6">
    <source>
        <dbReference type="Proteomes" id="UP001501822"/>
    </source>
</evidence>
<dbReference type="NCBIfam" id="TIGR01733">
    <property type="entry name" value="AA-adenyl-dom"/>
    <property type="match status" value="1"/>
</dbReference>
<dbReference type="InterPro" id="IPR013120">
    <property type="entry name" value="FAR_NAD-bd"/>
</dbReference>
<dbReference type="SUPFAM" id="SSF56801">
    <property type="entry name" value="Acetyl-CoA synthetase-like"/>
    <property type="match status" value="1"/>
</dbReference>
<evidence type="ECO:0000256" key="1">
    <source>
        <dbReference type="ARBA" id="ARBA00022450"/>
    </source>
</evidence>
<protein>
    <recommendedName>
        <fullName evidence="4">Carrier domain-containing protein</fullName>
    </recommendedName>
</protein>
<evidence type="ECO:0000313" key="5">
    <source>
        <dbReference type="EMBL" id="GAA0320139.1"/>
    </source>
</evidence>
<feature type="domain" description="Carrier" evidence="4">
    <location>
        <begin position="541"/>
        <end position="616"/>
    </location>
</feature>
<dbReference type="NCBIfam" id="TIGR01746">
    <property type="entry name" value="Thioester-redct"/>
    <property type="match status" value="1"/>
</dbReference>
<dbReference type="InterPro" id="IPR020806">
    <property type="entry name" value="PKS_PP-bd"/>
</dbReference>
<dbReference type="Gene3D" id="3.40.50.12780">
    <property type="entry name" value="N-terminal domain of ligase-like"/>
    <property type="match status" value="1"/>
</dbReference>
<dbReference type="Pfam" id="PF00501">
    <property type="entry name" value="AMP-binding"/>
    <property type="match status" value="1"/>
</dbReference>
<sequence length="1031" mass="111493">MPGQSADDSKDHHDPSTRSFTGRAVDHGGFRPVSALIEEQAHRHPERPAVSCGGRTLTYRRLGELVEGLTATLAERGVRRGDVVPVLLVNSLELPITYLALMRLGAAFVPLDPAWPRERIRDTFGVLPRTPVPCATADALPEEHRDRAVVVDVDRIAPAEPPELAEPGPGDLVYGFFTSGTTGTPKCAMNRHEGLTNRLRAMARYFGVTGADVVLQNSKHTFDSSLWQLFLPLITGGHAVLQVQGEFLDLRRTIDTIAEYRVTATDFVSSIFNALAAEVDRDGESLRRLASLRWLIVGSEPLNPGAVHRMMAQLPGLTVTNGYGPTEASIGMVFHTVSPEDGDLVPLGRPIDNCYAVVVDDAFRPVPPGTVGEIVIGGACLGAGYLGAPAATAQAFVRNPFPRIPGDRLYRTGDLGHLDDEGLLYFSGRKDFQVKIGGVRIELGEIAVAAEKCPGVRQAEVLVAEQAGTRSLALFASGTGLTVDALRDGLRRTLPRISVPRYYFLLPEIPLNDNGKADRRRLQAILVARLAEDAARLAEGPPAATPAEQVLRALRSVLGRPDLTPGAHFMEAGGDSLQALSLVRMLTAECGVPVEVQDLYEHPTAAGLTALIEARRRGGAVIEAESVLMARDAAVPDGEPIRAADRAGRLRTVLVTGATGFVGSRLVHELLARTDLRVLCLTRAGGDFGATARVVGALAERGLWEPRFADRIEGYAGDLARPGLGLPPRTWEHLARTCDLVLHNGAMVNFLFDYRAHRHANVRGTVELLRLAMAHRPVPLHHVSTLATLQTEALHHDGPLPEDFGPFLARMPEGGYARSKLVAERHLAAARERGALVTVLRLGEVMPSEDNAYPNTSALTHLLLAAFPRLGVRPDAAILSDYTPVDHVAARVVAAVRDRDAWGRTFDVFHPESVDFGAVMEPLPVVPCGDFLARVREAALATGDRELTALASLLPGRPDADERTLKDAFAAMLTDNPRLFRKDECRRLEERRGLTDGRLDGAIDAYRARLVRGETPEPRDAPAARRQVSTG</sequence>
<dbReference type="Gene3D" id="3.40.50.720">
    <property type="entry name" value="NAD(P)-binding Rossmann-like Domain"/>
    <property type="match status" value="1"/>
</dbReference>
<dbReference type="InterPro" id="IPR000873">
    <property type="entry name" value="AMP-dep_synth/lig_dom"/>
</dbReference>